<dbReference type="InterPro" id="IPR032675">
    <property type="entry name" value="LRR_dom_sf"/>
</dbReference>
<feature type="compositionally biased region" description="Basic and acidic residues" evidence="1">
    <location>
        <begin position="47"/>
        <end position="57"/>
    </location>
</feature>
<evidence type="ECO:0000256" key="1">
    <source>
        <dbReference type="SAM" id="MobiDB-lite"/>
    </source>
</evidence>
<reference evidence="2" key="1">
    <citation type="submission" date="2022-10" db="EMBL/GenBank/DDBJ databases">
        <title>Puccinia triticina Genome sequencing and assembly.</title>
        <authorList>
            <person name="Li C."/>
        </authorList>
    </citation>
    <scope>NUCLEOTIDE SEQUENCE</scope>
    <source>
        <strain evidence="2">Pt15</strain>
    </source>
</reference>
<feature type="region of interest" description="Disordered" evidence="1">
    <location>
        <begin position="37"/>
        <end position="116"/>
    </location>
</feature>
<dbReference type="RefSeq" id="XP_053023051.1">
    <property type="nucleotide sequence ID" value="XM_053171827.1"/>
</dbReference>
<proteinExistence type="predicted"/>
<feature type="compositionally biased region" description="Acidic residues" evidence="1">
    <location>
        <begin position="603"/>
        <end position="622"/>
    </location>
</feature>
<dbReference type="EMBL" id="CP110428">
    <property type="protein sequence ID" value="WAQ87496.1"/>
    <property type="molecule type" value="Genomic_DNA"/>
</dbReference>
<feature type="compositionally biased region" description="Low complexity" evidence="1">
    <location>
        <begin position="85"/>
        <end position="102"/>
    </location>
</feature>
<feature type="region of interest" description="Disordered" evidence="1">
    <location>
        <begin position="760"/>
        <end position="818"/>
    </location>
</feature>
<feature type="region of interest" description="Disordered" evidence="1">
    <location>
        <begin position="603"/>
        <end position="656"/>
    </location>
</feature>
<dbReference type="SUPFAM" id="SSF52047">
    <property type="entry name" value="RNI-like"/>
    <property type="match status" value="1"/>
</dbReference>
<keyword evidence="3" id="KW-1185">Reference proteome</keyword>
<dbReference type="Proteomes" id="UP001164743">
    <property type="component" value="Chromosome 8A"/>
</dbReference>
<feature type="compositionally biased region" description="Low complexity" evidence="1">
    <location>
        <begin position="760"/>
        <end position="775"/>
    </location>
</feature>
<feature type="region of interest" description="Disordered" evidence="1">
    <location>
        <begin position="294"/>
        <end position="315"/>
    </location>
</feature>
<evidence type="ECO:0000313" key="3">
    <source>
        <dbReference type="Proteomes" id="UP001164743"/>
    </source>
</evidence>
<evidence type="ECO:0008006" key="4">
    <source>
        <dbReference type="Google" id="ProtNLM"/>
    </source>
</evidence>
<protein>
    <recommendedName>
        <fullName evidence="4">F-box domain-containing protein</fullName>
    </recommendedName>
</protein>
<feature type="region of interest" description="Disordered" evidence="1">
    <location>
        <begin position="698"/>
        <end position="739"/>
    </location>
</feature>
<accession>A0ABY7CQF6</accession>
<sequence length="818" mass="90510">MLGMCMRSYDLDGAQWPGTTRMANSLRRVARVYELRKTTTATTRRTQTQEKEKEKERKAKAKAKAKARDEQRTAATAKRHRRALSADTHPSSDSSASASSPHFIHHHLPTHTERRRSTISQRTSLLHLPAELIFQIAQLLLAPTLTIEQWDQPADDLLNFSATCRTIRQLSFKLTSHQLTLTIDRSAQHSLSKATQRIKQLVDHSPNRTQWVRKLLIKDHADDLRNSSRARRNWYASLADLLQHHLPSIEFLCYARNLELVTERSPYELLSIDQTLLQSIAKLARLKTLYLSGLELQPPPPPPRRSPAHQTPSMTRNELPASLENLHLIAVHDSVLCLIKRCPALKELRIWRDFLVSYPSIDHWLSNQQWATLESLRLKGLYGNSVVGLQSSLRESRQMISNTGIKINLHTLDLDEPYSTNDLLRLLEAFKSPVLRTLRLTLWRDHDFNPSLLEKLAERFPNLEDLQVILETPLRRWWPHKLNAWAESLSKFEKLRRLTWNCSPFTCHDFMQVQAGMKAQVMVLGSCVPTLERVSYVDISGWLEIERRSGAAASGKKKKNDLRSSGQKPGCSAAAPIKSIKWAGVQFRYPFLGCNKFWDADEDEEEDADDWYSDEEGEEAEDQAPVASAGQAGDAGETEASGAGVPERPGTVGGGGAENVLVREAARKITVYDPFSAGPSDLAGTNSSLTSTLSLLSSCSPPAAPGLSSTSTSSTLARPASAIKNPAPPPPPTACNHHRLRNSHSYSRLLLGQIIAMAGSSSSSSHPAASAPSDSNTPALQSASAASSSSDSRTHTGAQPPSLIPGPDPSGLAVHHPK</sequence>
<feature type="compositionally biased region" description="Low complexity" evidence="1">
    <location>
        <begin position="698"/>
        <end position="725"/>
    </location>
</feature>
<name>A0ABY7CQF6_9BASI</name>
<feature type="compositionally biased region" description="Low complexity" evidence="1">
    <location>
        <begin position="782"/>
        <end position="791"/>
    </location>
</feature>
<organism evidence="2 3">
    <name type="scientific">Puccinia triticina</name>
    <dbReference type="NCBI Taxonomy" id="208348"/>
    <lineage>
        <taxon>Eukaryota</taxon>
        <taxon>Fungi</taxon>
        <taxon>Dikarya</taxon>
        <taxon>Basidiomycota</taxon>
        <taxon>Pucciniomycotina</taxon>
        <taxon>Pucciniomycetes</taxon>
        <taxon>Pucciniales</taxon>
        <taxon>Pucciniaceae</taxon>
        <taxon>Puccinia</taxon>
    </lineage>
</organism>
<evidence type="ECO:0000313" key="2">
    <source>
        <dbReference type="EMBL" id="WAQ87496.1"/>
    </source>
</evidence>
<dbReference type="Gene3D" id="3.80.10.10">
    <property type="entry name" value="Ribonuclease Inhibitor"/>
    <property type="match status" value="1"/>
</dbReference>
<gene>
    <name evidence="2" type="ORF">PtA15_8A400</name>
</gene>
<dbReference type="GeneID" id="77812722"/>